<feature type="region of interest" description="Disordered" evidence="1">
    <location>
        <begin position="123"/>
        <end position="177"/>
    </location>
</feature>
<dbReference type="InParanoid" id="A0A0D0DGI9"/>
<evidence type="ECO:0000313" key="4">
    <source>
        <dbReference type="Proteomes" id="UP000054538"/>
    </source>
</evidence>
<name>A0A0D0DGI9_9AGAM</name>
<accession>A0A0D0DGI9</accession>
<feature type="signal peptide" evidence="2">
    <location>
        <begin position="1"/>
        <end position="18"/>
    </location>
</feature>
<feature type="compositionally biased region" description="Low complexity" evidence="1">
    <location>
        <begin position="129"/>
        <end position="177"/>
    </location>
</feature>
<sequence>MFMQVILFLTSLVTFVYAVPLTLRDVVNPPITSPTATTVWHVGDTQIVTWNTVGLPSNPTNPNGMLVLGYMFNNSENLMLDSPLATNLSYATGQAEITVPNVPTGSNYIVVLFGDSGNASPEFTITNDASSSAAPTSASPTTTTPSSSPSAPAGPSPSGNSSALPTTTTSSSPLSTVVTATTSITPSPTQTGAAWQKRASGAGTSVGVVLTLLYFVF</sequence>
<evidence type="ECO:0000256" key="2">
    <source>
        <dbReference type="SAM" id="SignalP"/>
    </source>
</evidence>
<dbReference type="HOGENOM" id="CLU_083660_0_0_1"/>
<keyword evidence="2" id="KW-0732">Signal</keyword>
<dbReference type="STRING" id="930991.A0A0D0DGI9"/>
<reference evidence="4" key="2">
    <citation type="submission" date="2015-01" db="EMBL/GenBank/DDBJ databases">
        <title>Evolutionary Origins and Diversification of the Mycorrhizal Mutualists.</title>
        <authorList>
            <consortium name="DOE Joint Genome Institute"/>
            <consortium name="Mycorrhizal Genomics Consortium"/>
            <person name="Kohler A."/>
            <person name="Kuo A."/>
            <person name="Nagy L.G."/>
            <person name="Floudas D."/>
            <person name="Copeland A."/>
            <person name="Barry K.W."/>
            <person name="Cichocki N."/>
            <person name="Veneault-Fourrey C."/>
            <person name="LaButti K."/>
            <person name="Lindquist E.A."/>
            <person name="Lipzen A."/>
            <person name="Lundell T."/>
            <person name="Morin E."/>
            <person name="Murat C."/>
            <person name="Riley R."/>
            <person name="Ohm R."/>
            <person name="Sun H."/>
            <person name="Tunlid A."/>
            <person name="Henrissat B."/>
            <person name="Grigoriev I.V."/>
            <person name="Hibbett D.S."/>
            <person name="Martin F."/>
        </authorList>
    </citation>
    <scope>NUCLEOTIDE SEQUENCE [LARGE SCALE GENOMIC DNA]</scope>
    <source>
        <strain evidence="4">Ve08.2h10</strain>
    </source>
</reference>
<evidence type="ECO:0000313" key="3">
    <source>
        <dbReference type="EMBL" id="KIK97072.1"/>
    </source>
</evidence>
<protein>
    <submittedName>
        <fullName evidence="3">Uncharacterized protein</fullName>
    </submittedName>
</protein>
<dbReference type="AlphaFoldDB" id="A0A0D0DGI9"/>
<proteinExistence type="predicted"/>
<organism evidence="3 4">
    <name type="scientific">Paxillus rubicundulus Ve08.2h10</name>
    <dbReference type="NCBI Taxonomy" id="930991"/>
    <lineage>
        <taxon>Eukaryota</taxon>
        <taxon>Fungi</taxon>
        <taxon>Dikarya</taxon>
        <taxon>Basidiomycota</taxon>
        <taxon>Agaricomycotina</taxon>
        <taxon>Agaricomycetes</taxon>
        <taxon>Agaricomycetidae</taxon>
        <taxon>Boletales</taxon>
        <taxon>Paxilineae</taxon>
        <taxon>Paxillaceae</taxon>
        <taxon>Paxillus</taxon>
    </lineage>
</organism>
<keyword evidence="4" id="KW-1185">Reference proteome</keyword>
<dbReference type="EMBL" id="KN824954">
    <property type="protein sequence ID" value="KIK97072.1"/>
    <property type="molecule type" value="Genomic_DNA"/>
</dbReference>
<gene>
    <name evidence="3" type="ORF">PAXRUDRAFT_825315</name>
</gene>
<dbReference type="Proteomes" id="UP000054538">
    <property type="component" value="Unassembled WGS sequence"/>
</dbReference>
<dbReference type="OrthoDB" id="2339190at2759"/>
<reference evidence="3 4" key="1">
    <citation type="submission" date="2014-04" db="EMBL/GenBank/DDBJ databases">
        <authorList>
            <consortium name="DOE Joint Genome Institute"/>
            <person name="Kuo A."/>
            <person name="Kohler A."/>
            <person name="Jargeat P."/>
            <person name="Nagy L.G."/>
            <person name="Floudas D."/>
            <person name="Copeland A."/>
            <person name="Barry K.W."/>
            <person name="Cichocki N."/>
            <person name="Veneault-Fourrey C."/>
            <person name="LaButti K."/>
            <person name="Lindquist E.A."/>
            <person name="Lipzen A."/>
            <person name="Lundell T."/>
            <person name="Morin E."/>
            <person name="Murat C."/>
            <person name="Sun H."/>
            <person name="Tunlid A."/>
            <person name="Henrissat B."/>
            <person name="Grigoriev I.V."/>
            <person name="Hibbett D.S."/>
            <person name="Martin F."/>
            <person name="Nordberg H.P."/>
            <person name="Cantor M.N."/>
            <person name="Hua S.X."/>
        </authorList>
    </citation>
    <scope>NUCLEOTIDE SEQUENCE [LARGE SCALE GENOMIC DNA]</scope>
    <source>
        <strain evidence="3 4">Ve08.2h10</strain>
    </source>
</reference>
<feature type="chain" id="PRO_5002220818" evidence="2">
    <location>
        <begin position="19"/>
        <end position="217"/>
    </location>
</feature>
<evidence type="ECO:0000256" key="1">
    <source>
        <dbReference type="SAM" id="MobiDB-lite"/>
    </source>
</evidence>